<reference evidence="2" key="1">
    <citation type="submission" date="2019-09" db="EMBL/GenBank/DDBJ databases">
        <authorList>
            <person name="Jung D.-H."/>
        </authorList>
    </citation>
    <scope>NUCLEOTIDE SEQUENCE [LARGE SCALE GENOMIC DNA]</scope>
    <source>
        <strain evidence="2">JA-25</strain>
    </source>
</reference>
<proteinExistence type="predicted"/>
<name>A0ABX0QDV1_9BACT</name>
<organism evidence="1 2">
    <name type="scientific">Fibrivirga algicola</name>
    <dbReference type="NCBI Taxonomy" id="2950420"/>
    <lineage>
        <taxon>Bacteria</taxon>
        <taxon>Pseudomonadati</taxon>
        <taxon>Bacteroidota</taxon>
        <taxon>Cytophagia</taxon>
        <taxon>Cytophagales</taxon>
        <taxon>Spirosomataceae</taxon>
        <taxon>Fibrivirga</taxon>
    </lineage>
</organism>
<reference evidence="2" key="2">
    <citation type="submission" date="2023-07" db="EMBL/GenBank/DDBJ databases">
        <authorList>
            <person name="Jung D.-H."/>
        </authorList>
    </citation>
    <scope>NUCLEOTIDE SEQUENCE [LARGE SCALE GENOMIC DNA]</scope>
    <source>
        <strain evidence="2">JA-25</strain>
    </source>
</reference>
<evidence type="ECO:0008006" key="3">
    <source>
        <dbReference type="Google" id="ProtNLM"/>
    </source>
</evidence>
<evidence type="ECO:0000313" key="1">
    <source>
        <dbReference type="EMBL" id="NID10599.1"/>
    </source>
</evidence>
<protein>
    <recommendedName>
        <fullName evidence="3">DUF2490 domain-containing protein</fullName>
    </recommendedName>
</protein>
<comment type="caution">
    <text evidence="1">The sequence shown here is derived from an EMBL/GenBank/DDBJ whole genome shotgun (WGS) entry which is preliminary data.</text>
</comment>
<sequence length="237" mass="27669">MIALVLTAFLLTTPPDSIPPADTLPAGRFKTRFAFNLDFRDSFLERQHVNVWGLNAGIEFGQKRHQLTLGYYWLGYASYLRLIDWRRDAARLVNLNYYTRNDLWFVNAQYRINLVNNRRWLVSMPLEVGGGVAYAIPSTLRQNVQIDRTQRSFFVPLQVGAFSSWRATRWVGFSGQLGYRYSIFQTDIDQNFNGMYYSIGVTVYPTLATDLWRFLTKRERISPIHPPQPRQEPNKTE</sequence>
<keyword evidence="2" id="KW-1185">Reference proteome</keyword>
<dbReference type="Proteomes" id="UP000606008">
    <property type="component" value="Unassembled WGS sequence"/>
</dbReference>
<dbReference type="EMBL" id="WAEL01000003">
    <property type="protein sequence ID" value="NID10599.1"/>
    <property type="molecule type" value="Genomic_DNA"/>
</dbReference>
<evidence type="ECO:0000313" key="2">
    <source>
        <dbReference type="Proteomes" id="UP000606008"/>
    </source>
</evidence>
<dbReference type="RefSeq" id="WP_166691847.1">
    <property type="nucleotide sequence ID" value="NZ_WAEL01000003.1"/>
</dbReference>
<gene>
    <name evidence="1" type="ORF">F7231_10495</name>
</gene>
<accession>A0ABX0QDV1</accession>